<comment type="caution">
    <text evidence="2">The sequence shown here is derived from an EMBL/GenBank/DDBJ whole genome shotgun (WGS) entry which is preliminary data.</text>
</comment>
<proteinExistence type="predicted"/>
<feature type="transmembrane region" description="Helical" evidence="1">
    <location>
        <begin position="33"/>
        <end position="53"/>
    </location>
</feature>
<keyword evidence="1" id="KW-0812">Transmembrane</keyword>
<keyword evidence="1" id="KW-1133">Transmembrane helix</keyword>
<keyword evidence="1" id="KW-0472">Membrane</keyword>
<organism evidence="2 3">
    <name type="scientific">Helianthus annuus</name>
    <name type="common">Common sunflower</name>
    <dbReference type="NCBI Taxonomy" id="4232"/>
    <lineage>
        <taxon>Eukaryota</taxon>
        <taxon>Viridiplantae</taxon>
        <taxon>Streptophyta</taxon>
        <taxon>Embryophyta</taxon>
        <taxon>Tracheophyta</taxon>
        <taxon>Spermatophyta</taxon>
        <taxon>Magnoliopsida</taxon>
        <taxon>eudicotyledons</taxon>
        <taxon>Gunneridae</taxon>
        <taxon>Pentapetalae</taxon>
        <taxon>asterids</taxon>
        <taxon>campanulids</taxon>
        <taxon>Asterales</taxon>
        <taxon>Asteraceae</taxon>
        <taxon>Asteroideae</taxon>
        <taxon>Heliantheae alliance</taxon>
        <taxon>Heliantheae</taxon>
        <taxon>Helianthus</taxon>
    </lineage>
</organism>
<dbReference type="Gramene" id="mRNA:HanXRQr2_Chr07g0294561">
    <property type="protein sequence ID" value="mRNA:HanXRQr2_Chr07g0294561"/>
    <property type="gene ID" value="HanXRQr2_Chr07g0294561"/>
</dbReference>
<dbReference type="EMBL" id="MNCJ02000322">
    <property type="protein sequence ID" value="KAF5798579.1"/>
    <property type="molecule type" value="Genomic_DNA"/>
</dbReference>
<dbReference type="Proteomes" id="UP000215914">
    <property type="component" value="Unassembled WGS sequence"/>
</dbReference>
<reference evidence="2" key="2">
    <citation type="submission" date="2020-06" db="EMBL/GenBank/DDBJ databases">
        <title>Helianthus annuus Genome sequencing and assembly Release 2.</title>
        <authorList>
            <person name="Gouzy J."/>
            <person name="Langlade N."/>
            <person name="Munos S."/>
        </authorList>
    </citation>
    <scope>NUCLEOTIDE SEQUENCE</scope>
    <source>
        <tissue evidence="2">Leaves</tissue>
    </source>
</reference>
<sequence length="54" mass="6405">MSYVYASYRRNPLSQHFTSDHHFGTTKVRIPSFTIYIVWVFKLCSLIFISSFVL</sequence>
<reference evidence="2" key="1">
    <citation type="journal article" date="2017" name="Nature">
        <title>The sunflower genome provides insights into oil metabolism, flowering and Asterid evolution.</title>
        <authorList>
            <person name="Badouin H."/>
            <person name="Gouzy J."/>
            <person name="Grassa C.J."/>
            <person name="Murat F."/>
            <person name="Staton S.E."/>
            <person name="Cottret L."/>
            <person name="Lelandais-Briere C."/>
            <person name="Owens G.L."/>
            <person name="Carrere S."/>
            <person name="Mayjonade B."/>
            <person name="Legrand L."/>
            <person name="Gill N."/>
            <person name="Kane N.C."/>
            <person name="Bowers J.E."/>
            <person name="Hubner S."/>
            <person name="Bellec A."/>
            <person name="Berard A."/>
            <person name="Berges H."/>
            <person name="Blanchet N."/>
            <person name="Boniface M.C."/>
            <person name="Brunel D."/>
            <person name="Catrice O."/>
            <person name="Chaidir N."/>
            <person name="Claudel C."/>
            <person name="Donnadieu C."/>
            <person name="Faraut T."/>
            <person name="Fievet G."/>
            <person name="Helmstetter N."/>
            <person name="King M."/>
            <person name="Knapp S.J."/>
            <person name="Lai Z."/>
            <person name="Le Paslier M.C."/>
            <person name="Lippi Y."/>
            <person name="Lorenzon L."/>
            <person name="Mandel J.R."/>
            <person name="Marage G."/>
            <person name="Marchand G."/>
            <person name="Marquand E."/>
            <person name="Bret-Mestries E."/>
            <person name="Morien E."/>
            <person name="Nambeesan S."/>
            <person name="Nguyen T."/>
            <person name="Pegot-Espagnet P."/>
            <person name="Pouilly N."/>
            <person name="Raftis F."/>
            <person name="Sallet E."/>
            <person name="Schiex T."/>
            <person name="Thomas J."/>
            <person name="Vandecasteele C."/>
            <person name="Vares D."/>
            <person name="Vear F."/>
            <person name="Vautrin S."/>
            <person name="Crespi M."/>
            <person name="Mangin B."/>
            <person name="Burke J.M."/>
            <person name="Salse J."/>
            <person name="Munos S."/>
            <person name="Vincourt P."/>
            <person name="Rieseberg L.H."/>
            <person name="Langlade N.B."/>
        </authorList>
    </citation>
    <scope>NUCLEOTIDE SEQUENCE</scope>
    <source>
        <tissue evidence="2">Leaves</tissue>
    </source>
</reference>
<gene>
    <name evidence="2" type="ORF">HanXRQr2_Chr07g0294561</name>
</gene>
<keyword evidence="3" id="KW-1185">Reference proteome</keyword>
<accession>A0A9K3IKD0</accession>
<protein>
    <submittedName>
        <fullName evidence="2">Uncharacterized protein</fullName>
    </submittedName>
</protein>
<evidence type="ECO:0000313" key="2">
    <source>
        <dbReference type="EMBL" id="KAF5798579.1"/>
    </source>
</evidence>
<dbReference type="AlphaFoldDB" id="A0A9K3IKD0"/>
<evidence type="ECO:0000256" key="1">
    <source>
        <dbReference type="SAM" id="Phobius"/>
    </source>
</evidence>
<evidence type="ECO:0000313" key="3">
    <source>
        <dbReference type="Proteomes" id="UP000215914"/>
    </source>
</evidence>
<name>A0A9K3IKD0_HELAN</name>